<evidence type="ECO:0000256" key="1">
    <source>
        <dbReference type="SAM" id="SignalP"/>
    </source>
</evidence>
<proteinExistence type="predicted"/>
<reference evidence="2 3" key="1">
    <citation type="submission" date="2021-02" db="EMBL/GenBank/DDBJ databases">
        <title>Genome assembly of Pseudopithomyces chartarum.</title>
        <authorList>
            <person name="Jauregui R."/>
            <person name="Singh J."/>
            <person name="Voisey C."/>
        </authorList>
    </citation>
    <scope>NUCLEOTIDE SEQUENCE [LARGE SCALE GENOMIC DNA]</scope>
    <source>
        <strain evidence="2 3">AGR01</strain>
    </source>
</reference>
<dbReference type="EMBL" id="WVTA01000005">
    <property type="protein sequence ID" value="KAK3210205.1"/>
    <property type="molecule type" value="Genomic_DNA"/>
</dbReference>
<organism evidence="2 3">
    <name type="scientific">Pseudopithomyces chartarum</name>
    <dbReference type="NCBI Taxonomy" id="1892770"/>
    <lineage>
        <taxon>Eukaryota</taxon>
        <taxon>Fungi</taxon>
        <taxon>Dikarya</taxon>
        <taxon>Ascomycota</taxon>
        <taxon>Pezizomycotina</taxon>
        <taxon>Dothideomycetes</taxon>
        <taxon>Pleosporomycetidae</taxon>
        <taxon>Pleosporales</taxon>
        <taxon>Massarineae</taxon>
        <taxon>Didymosphaeriaceae</taxon>
        <taxon>Pseudopithomyces</taxon>
    </lineage>
</organism>
<evidence type="ECO:0000313" key="2">
    <source>
        <dbReference type="EMBL" id="KAK3210205.1"/>
    </source>
</evidence>
<dbReference type="AlphaFoldDB" id="A0AAN6M1R0"/>
<name>A0AAN6M1R0_9PLEO</name>
<dbReference type="Proteomes" id="UP001280581">
    <property type="component" value="Unassembled WGS sequence"/>
</dbReference>
<keyword evidence="3" id="KW-1185">Reference proteome</keyword>
<keyword evidence="1" id="KW-0732">Signal</keyword>
<accession>A0AAN6M1R0</accession>
<feature type="signal peptide" evidence="1">
    <location>
        <begin position="1"/>
        <end position="21"/>
    </location>
</feature>
<gene>
    <name evidence="2" type="ORF">GRF29_44g1998574</name>
</gene>
<evidence type="ECO:0000313" key="3">
    <source>
        <dbReference type="Proteomes" id="UP001280581"/>
    </source>
</evidence>
<comment type="caution">
    <text evidence="2">The sequence shown here is derived from an EMBL/GenBank/DDBJ whole genome shotgun (WGS) entry which is preliminary data.</text>
</comment>
<sequence>MRLLAIFGALAYSTISVLSLALPEAQDTTAASIIEGNKLVDRSATEAPYCGYAYSDLDFTGQPFDLGADDLLHYFKYYRSANVSLGCACTFFGCTYDGIDGTVDVSNYHGNLPGDCRSIKCSVRSDAPLQGPTLPTPEAPVAPTLEAKAIDIEEETINCGYSYTEVGLRGIRNVKVEGKGKNTIGPA</sequence>
<protein>
    <submittedName>
        <fullName evidence="2">Uncharacterized protein</fullName>
    </submittedName>
</protein>
<feature type="chain" id="PRO_5042984096" evidence="1">
    <location>
        <begin position="22"/>
        <end position="187"/>
    </location>
</feature>